<evidence type="ECO:0000313" key="13">
    <source>
        <dbReference type="Proteomes" id="UP000887560"/>
    </source>
</evidence>
<dbReference type="Gene3D" id="3.40.630.30">
    <property type="match status" value="1"/>
</dbReference>
<keyword evidence="7" id="KW-0808">Transferase</keyword>
<evidence type="ECO:0000256" key="11">
    <source>
        <dbReference type="ARBA" id="ARBA00049524"/>
    </source>
</evidence>
<dbReference type="PANTHER" id="PTHR20531">
    <property type="entry name" value="N-ALPHA-ACETYLTRANSFERASE 40"/>
    <property type="match status" value="1"/>
</dbReference>
<dbReference type="GO" id="GO:0043998">
    <property type="term" value="F:histone H2A acetyltransferase activity"/>
    <property type="evidence" value="ECO:0007669"/>
    <property type="project" value="InterPro"/>
</dbReference>
<comment type="similarity">
    <text evidence="3">Belongs to the acetyltransferase family. NAA40 subfamily.</text>
</comment>
<evidence type="ECO:0000313" key="14">
    <source>
        <dbReference type="WBParaSite" id="scf7180000418497.g2459"/>
    </source>
</evidence>
<keyword evidence="8" id="KW-0539">Nucleus</keyword>
<evidence type="ECO:0000256" key="3">
    <source>
        <dbReference type="ARBA" id="ARBA00008870"/>
    </source>
</evidence>
<comment type="catalytic activity">
    <reaction evidence="11">
        <text>N-terminal L-seryl-[histone H4] + acetyl-CoA = N-terminal N(alpha)-acetyl-L-seryl-[histone H4] + CoA + H(+)</text>
        <dbReference type="Rhea" id="RHEA:50596"/>
        <dbReference type="Rhea" id="RHEA-COMP:12740"/>
        <dbReference type="Rhea" id="RHEA-COMP:12743"/>
        <dbReference type="ChEBI" id="CHEBI:15378"/>
        <dbReference type="ChEBI" id="CHEBI:57287"/>
        <dbReference type="ChEBI" id="CHEBI:57288"/>
        <dbReference type="ChEBI" id="CHEBI:64738"/>
        <dbReference type="ChEBI" id="CHEBI:83690"/>
        <dbReference type="EC" id="2.3.1.257"/>
    </reaction>
</comment>
<dbReference type="InterPro" id="IPR039949">
    <property type="entry name" value="NAA40"/>
</dbReference>
<evidence type="ECO:0000256" key="10">
    <source>
        <dbReference type="ARBA" id="ARBA00047821"/>
    </source>
</evidence>
<evidence type="ECO:0000256" key="7">
    <source>
        <dbReference type="ARBA" id="ARBA00022679"/>
    </source>
</evidence>
<evidence type="ECO:0000256" key="5">
    <source>
        <dbReference type="ARBA" id="ARBA00015043"/>
    </source>
</evidence>
<dbReference type="GO" id="GO:0010485">
    <property type="term" value="F:histone H4 acetyltransferase activity"/>
    <property type="evidence" value="ECO:0007669"/>
    <property type="project" value="InterPro"/>
</dbReference>
<dbReference type="AlphaFoldDB" id="A0A915NGL7"/>
<evidence type="ECO:0000259" key="12">
    <source>
        <dbReference type="Pfam" id="PF00583"/>
    </source>
</evidence>
<proteinExistence type="inferred from homology"/>
<keyword evidence="9" id="KW-0012">Acyltransferase</keyword>
<dbReference type="GO" id="GO:0005737">
    <property type="term" value="C:cytoplasm"/>
    <property type="evidence" value="ECO:0007669"/>
    <property type="project" value="UniProtKB-SubCell"/>
</dbReference>
<evidence type="ECO:0000256" key="8">
    <source>
        <dbReference type="ARBA" id="ARBA00023242"/>
    </source>
</evidence>
<keyword evidence="13" id="KW-1185">Reference proteome</keyword>
<dbReference type="SUPFAM" id="SSF55729">
    <property type="entry name" value="Acyl-CoA N-acyltransferases (Nat)"/>
    <property type="match status" value="1"/>
</dbReference>
<dbReference type="InterPro" id="IPR016181">
    <property type="entry name" value="Acyl_CoA_acyltransferase"/>
</dbReference>
<evidence type="ECO:0000256" key="2">
    <source>
        <dbReference type="ARBA" id="ARBA00004496"/>
    </source>
</evidence>
<sequence>MENAKKMVRKAAKLQQHQIMKILQPTLDERLKNIGPTCSSAADIGEGALDGFPDAYLLQLHPEDPPYLFECFWATRLNRDDADWAFHYKRSRWGFDEELKQRELTATAARFFIIRARIHHSPSCPCSSSSDTSTTVRPVAYAHFRFVEDDSRPVLYCYELQVEKDYHRRGLGTFLTEIMEIIGKSTNMDVVMCTVFSYNESSIDFFRKNGYDNDRTCIYGKDRSGGCLGRDYLVLSKSLNIEKKEKDGKKIVTVSGVSPLLVTSNGAFHV</sequence>
<keyword evidence="6" id="KW-0963">Cytoplasm</keyword>
<organism evidence="13 14">
    <name type="scientific">Meloidogyne floridensis</name>
    <dbReference type="NCBI Taxonomy" id="298350"/>
    <lineage>
        <taxon>Eukaryota</taxon>
        <taxon>Metazoa</taxon>
        <taxon>Ecdysozoa</taxon>
        <taxon>Nematoda</taxon>
        <taxon>Chromadorea</taxon>
        <taxon>Rhabditida</taxon>
        <taxon>Tylenchina</taxon>
        <taxon>Tylenchomorpha</taxon>
        <taxon>Tylenchoidea</taxon>
        <taxon>Meloidogynidae</taxon>
        <taxon>Meloidogyninae</taxon>
        <taxon>Meloidogyne</taxon>
    </lineage>
</organism>
<dbReference type="Pfam" id="PF00583">
    <property type="entry name" value="Acetyltransf_1"/>
    <property type="match status" value="1"/>
</dbReference>
<evidence type="ECO:0000256" key="1">
    <source>
        <dbReference type="ARBA" id="ARBA00004123"/>
    </source>
</evidence>
<dbReference type="InterPro" id="IPR000182">
    <property type="entry name" value="GNAT_dom"/>
</dbReference>
<feature type="domain" description="N-acetyltransferase" evidence="12">
    <location>
        <begin position="136"/>
        <end position="211"/>
    </location>
</feature>
<protein>
    <recommendedName>
        <fullName evidence="5">N-alpha-acetyltransferase 40</fullName>
        <ecNumber evidence="4">2.3.1.257</ecNumber>
    </recommendedName>
</protein>
<evidence type="ECO:0000256" key="4">
    <source>
        <dbReference type="ARBA" id="ARBA00012950"/>
    </source>
</evidence>
<comment type="catalytic activity">
    <reaction evidence="10">
        <text>N-terminal L-seryl-[histone H2A] + acetyl-CoA = N-terminal N(alpha)-acetyl-L-seryl-[histone H2A] + CoA + H(+)</text>
        <dbReference type="Rhea" id="RHEA:50600"/>
        <dbReference type="Rhea" id="RHEA-COMP:12742"/>
        <dbReference type="Rhea" id="RHEA-COMP:12744"/>
        <dbReference type="ChEBI" id="CHEBI:15378"/>
        <dbReference type="ChEBI" id="CHEBI:57287"/>
        <dbReference type="ChEBI" id="CHEBI:57288"/>
        <dbReference type="ChEBI" id="CHEBI:64738"/>
        <dbReference type="ChEBI" id="CHEBI:83690"/>
        <dbReference type="EC" id="2.3.1.257"/>
    </reaction>
</comment>
<dbReference type="WBParaSite" id="scf7180000418497.g2459">
    <property type="protein sequence ID" value="scf7180000418497.g2459"/>
    <property type="gene ID" value="scf7180000418497.g2459"/>
</dbReference>
<reference evidence="14" key="1">
    <citation type="submission" date="2022-11" db="UniProtKB">
        <authorList>
            <consortium name="WormBaseParasite"/>
        </authorList>
    </citation>
    <scope>IDENTIFICATION</scope>
</reference>
<accession>A0A915NGL7</accession>
<dbReference type="GO" id="GO:0005634">
    <property type="term" value="C:nucleus"/>
    <property type="evidence" value="ECO:0007669"/>
    <property type="project" value="UniProtKB-SubCell"/>
</dbReference>
<dbReference type="GO" id="GO:1990189">
    <property type="term" value="F:protein N-terminal-serine acetyltransferase activity"/>
    <property type="evidence" value="ECO:0007669"/>
    <property type="project" value="UniProtKB-EC"/>
</dbReference>
<dbReference type="Proteomes" id="UP000887560">
    <property type="component" value="Unplaced"/>
</dbReference>
<evidence type="ECO:0000256" key="6">
    <source>
        <dbReference type="ARBA" id="ARBA00022490"/>
    </source>
</evidence>
<comment type="subcellular location">
    <subcellularLocation>
        <location evidence="2">Cytoplasm</location>
    </subcellularLocation>
    <subcellularLocation>
        <location evidence="1">Nucleus</location>
    </subcellularLocation>
</comment>
<name>A0A915NGL7_9BILA</name>
<dbReference type="PANTHER" id="PTHR20531:SF1">
    <property type="entry name" value="N-ALPHA-ACETYLTRANSFERASE 40"/>
    <property type="match status" value="1"/>
</dbReference>
<evidence type="ECO:0000256" key="9">
    <source>
        <dbReference type="ARBA" id="ARBA00023315"/>
    </source>
</evidence>
<dbReference type="EC" id="2.3.1.257" evidence="4"/>